<evidence type="ECO:0000313" key="18">
    <source>
        <dbReference type="EMBL" id="VVC95610.1"/>
    </source>
</evidence>
<comment type="catalytic activity">
    <reaction evidence="9">
        <text>9-hexadecanoyloxy-octadecanoate + H2O = 9-hydroxy-octadecanoate + hexadecanoate + H(+)</text>
        <dbReference type="Rhea" id="RHEA:52052"/>
        <dbReference type="ChEBI" id="CHEBI:7896"/>
        <dbReference type="ChEBI" id="CHEBI:15377"/>
        <dbReference type="ChEBI" id="CHEBI:15378"/>
        <dbReference type="ChEBI" id="CHEBI:83670"/>
        <dbReference type="ChEBI" id="CHEBI:136286"/>
    </reaction>
    <physiologicalReaction direction="left-to-right" evidence="9">
        <dbReference type="Rhea" id="RHEA:52053"/>
    </physiologicalReaction>
</comment>
<comment type="subcellular location">
    <subcellularLocation>
        <location evidence="2">Endomembrane system</location>
        <topology evidence="2">Multi-pass membrane protein</topology>
    </subcellularLocation>
</comment>
<comment type="catalytic activity">
    <reaction evidence="1">
        <text>9-(9Z-hexadecenoyloxy)-octadecanoate + H2O = (9Z)-hexadecenoate + 9-hydroxy-octadecanoate + H(+)</text>
        <dbReference type="Rhea" id="RHEA:52068"/>
        <dbReference type="ChEBI" id="CHEBI:15377"/>
        <dbReference type="ChEBI" id="CHEBI:15378"/>
        <dbReference type="ChEBI" id="CHEBI:32372"/>
        <dbReference type="ChEBI" id="CHEBI:136286"/>
        <dbReference type="ChEBI" id="CHEBI:136309"/>
    </reaction>
    <physiologicalReaction direction="left-to-right" evidence="1">
        <dbReference type="Rhea" id="RHEA:52069"/>
    </physiologicalReaction>
</comment>
<comment type="catalytic activity">
    <reaction evidence="11">
        <text>12-(9Z-octadecenoyloxy)-octadecanoate + H2O = 12-hydroxyoctadecanoate + (9Z)-octadecenoate + H(+)</text>
        <dbReference type="Rhea" id="RHEA:52060"/>
        <dbReference type="ChEBI" id="CHEBI:15377"/>
        <dbReference type="ChEBI" id="CHEBI:15378"/>
        <dbReference type="ChEBI" id="CHEBI:30823"/>
        <dbReference type="ChEBI" id="CHEBI:84201"/>
        <dbReference type="ChEBI" id="CHEBI:136302"/>
    </reaction>
    <physiologicalReaction direction="left-to-right" evidence="11">
        <dbReference type="Rhea" id="RHEA:52061"/>
    </physiologicalReaction>
</comment>
<evidence type="ECO:0000256" key="13">
    <source>
        <dbReference type="ARBA" id="ARBA00049221"/>
    </source>
</evidence>
<proteinExistence type="inferred from homology"/>
<evidence type="ECO:0000256" key="4">
    <source>
        <dbReference type="ARBA" id="ARBA00022692"/>
    </source>
</evidence>
<dbReference type="PANTHER" id="PTHR10989">
    <property type="entry name" value="ANDROGEN-INDUCED PROTEIN 1-RELATED"/>
    <property type="match status" value="1"/>
</dbReference>
<accession>A0A5E4QEX0</accession>
<comment type="catalytic activity">
    <reaction evidence="10">
        <text>12-octadecanoyloxy-octadecanoate + H2O = 12-hydroxyoctadecanoate + octadecanoate + H(+)</text>
        <dbReference type="Rhea" id="RHEA:52080"/>
        <dbReference type="ChEBI" id="CHEBI:15377"/>
        <dbReference type="ChEBI" id="CHEBI:15378"/>
        <dbReference type="ChEBI" id="CHEBI:25629"/>
        <dbReference type="ChEBI" id="CHEBI:84201"/>
        <dbReference type="ChEBI" id="CHEBI:136330"/>
    </reaction>
    <physiologicalReaction direction="left-to-right" evidence="10">
        <dbReference type="Rhea" id="RHEA:52081"/>
    </physiologicalReaction>
</comment>
<comment type="catalytic activity">
    <reaction evidence="12">
        <text>9-(9Z-octadecenoyloxy)-octadecanoate + H2O = 9-hydroxy-octadecanoate + (9Z)-octadecenoate + H(+)</text>
        <dbReference type="Rhea" id="RHEA:52048"/>
        <dbReference type="ChEBI" id="CHEBI:15377"/>
        <dbReference type="ChEBI" id="CHEBI:15378"/>
        <dbReference type="ChEBI" id="CHEBI:30823"/>
        <dbReference type="ChEBI" id="CHEBI:136282"/>
        <dbReference type="ChEBI" id="CHEBI:136286"/>
    </reaction>
    <physiologicalReaction direction="left-to-right" evidence="12">
        <dbReference type="Rhea" id="RHEA:52049"/>
    </physiologicalReaction>
</comment>
<dbReference type="EMBL" id="FZQP02002371">
    <property type="protein sequence ID" value="VVC95610.1"/>
    <property type="molecule type" value="Genomic_DNA"/>
</dbReference>
<evidence type="ECO:0008006" key="20">
    <source>
        <dbReference type="Google" id="ProtNLM"/>
    </source>
</evidence>
<dbReference type="AlphaFoldDB" id="A0A5E4QEX0"/>
<evidence type="ECO:0000256" key="14">
    <source>
        <dbReference type="ARBA" id="ARBA00049296"/>
    </source>
</evidence>
<evidence type="ECO:0000256" key="7">
    <source>
        <dbReference type="ARBA" id="ARBA00047368"/>
    </source>
</evidence>
<dbReference type="GO" id="GO:0012505">
    <property type="term" value="C:endomembrane system"/>
    <property type="evidence" value="ECO:0007669"/>
    <property type="project" value="UniProtKB-SubCell"/>
</dbReference>
<comment type="catalytic activity">
    <reaction evidence="13">
        <text>9-octadecanoyloxy-octadecanoate + H2O = 9-hydroxy-octadecanoate + octadecanoate + H(+)</text>
        <dbReference type="Rhea" id="RHEA:52096"/>
        <dbReference type="ChEBI" id="CHEBI:15377"/>
        <dbReference type="ChEBI" id="CHEBI:15378"/>
        <dbReference type="ChEBI" id="CHEBI:25629"/>
        <dbReference type="ChEBI" id="CHEBI:136286"/>
        <dbReference type="ChEBI" id="CHEBI:136373"/>
    </reaction>
    <physiologicalReaction direction="left-to-right" evidence="13">
        <dbReference type="Rhea" id="RHEA:52097"/>
    </physiologicalReaction>
</comment>
<evidence type="ECO:0000256" key="10">
    <source>
        <dbReference type="ARBA" id="ARBA00048680"/>
    </source>
</evidence>
<sequence>MLINTARSSESLLKLRLWFYGLADLHLIIVGGYLLSIDMSKDENPAVREYMYTRWRLITIWFNLISLFYFPICFYCDWKELKGQWDQPRVRILRQIKDVVMTSILLPTTLYSDYLFWRVWNKDPGLIGPVAVFVYLPTWAHHSLHTVSAVVIIMDLLLVPRQRPESLLPGLALSTAFVSAYTIMVTYNYMHGIAVYSILNIFNTPKKVLLIILAYIEHYFFYTVQWWVLDWVRGDLHHAKEKIY</sequence>
<evidence type="ECO:0000256" key="1">
    <source>
        <dbReference type="ARBA" id="ARBA00000923"/>
    </source>
</evidence>
<evidence type="ECO:0000256" key="17">
    <source>
        <dbReference type="SAM" id="Phobius"/>
    </source>
</evidence>
<evidence type="ECO:0000256" key="16">
    <source>
        <dbReference type="ARBA" id="ARBA00049428"/>
    </source>
</evidence>
<evidence type="ECO:0000256" key="8">
    <source>
        <dbReference type="ARBA" id="ARBA00047427"/>
    </source>
</evidence>
<comment type="catalytic activity">
    <reaction evidence="15">
        <text>13-(9Z-hexadecenoyloxy)-octadecanoate + H2O = 13-hydroxy-octadecanoate + (9Z)-hexadecenoate + H(+)</text>
        <dbReference type="Rhea" id="RHEA:52076"/>
        <dbReference type="ChEBI" id="CHEBI:15377"/>
        <dbReference type="ChEBI" id="CHEBI:15378"/>
        <dbReference type="ChEBI" id="CHEBI:32372"/>
        <dbReference type="ChEBI" id="CHEBI:136304"/>
        <dbReference type="ChEBI" id="CHEBI:136315"/>
    </reaction>
    <physiologicalReaction direction="left-to-right" evidence="15">
        <dbReference type="Rhea" id="RHEA:52077"/>
    </physiologicalReaction>
</comment>
<comment type="catalytic activity">
    <reaction evidence="7">
        <text>12-hexadecanoyloxy-octadecanoate + H2O = 12-hydroxyoctadecanoate + hexadecanoate + H(+)</text>
        <dbReference type="Rhea" id="RHEA:52056"/>
        <dbReference type="ChEBI" id="CHEBI:7896"/>
        <dbReference type="ChEBI" id="CHEBI:15377"/>
        <dbReference type="ChEBI" id="CHEBI:15378"/>
        <dbReference type="ChEBI" id="CHEBI:83677"/>
        <dbReference type="ChEBI" id="CHEBI:84201"/>
    </reaction>
    <physiologicalReaction direction="left-to-right" evidence="7">
        <dbReference type="Rhea" id="RHEA:52057"/>
    </physiologicalReaction>
</comment>
<dbReference type="InterPro" id="IPR006838">
    <property type="entry name" value="ADTRP_AIG1"/>
</dbReference>
<dbReference type="Pfam" id="PF04750">
    <property type="entry name" value="Far-17a_AIG1"/>
    <property type="match status" value="1"/>
</dbReference>
<organism evidence="18 19">
    <name type="scientific">Leptidea sinapis</name>
    <dbReference type="NCBI Taxonomy" id="189913"/>
    <lineage>
        <taxon>Eukaryota</taxon>
        <taxon>Metazoa</taxon>
        <taxon>Ecdysozoa</taxon>
        <taxon>Arthropoda</taxon>
        <taxon>Hexapoda</taxon>
        <taxon>Insecta</taxon>
        <taxon>Pterygota</taxon>
        <taxon>Neoptera</taxon>
        <taxon>Endopterygota</taxon>
        <taxon>Lepidoptera</taxon>
        <taxon>Glossata</taxon>
        <taxon>Ditrysia</taxon>
        <taxon>Papilionoidea</taxon>
        <taxon>Pieridae</taxon>
        <taxon>Dismorphiinae</taxon>
        <taxon>Leptidea</taxon>
    </lineage>
</organism>
<comment type="catalytic activity">
    <reaction evidence="8">
        <text>13-octadecanoyloxy-octadecanoate + H2O = 13-hydroxy-octadecanoate + octadecanoate + H(+)</text>
        <dbReference type="Rhea" id="RHEA:52084"/>
        <dbReference type="ChEBI" id="CHEBI:15377"/>
        <dbReference type="ChEBI" id="CHEBI:15378"/>
        <dbReference type="ChEBI" id="CHEBI:25629"/>
        <dbReference type="ChEBI" id="CHEBI:136304"/>
        <dbReference type="ChEBI" id="CHEBI:136335"/>
    </reaction>
    <physiologicalReaction direction="left-to-right" evidence="8">
        <dbReference type="Rhea" id="RHEA:52085"/>
    </physiologicalReaction>
</comment>
<evidence type="ECO:0000256" key="5">
    <source>
        <dbReference type="ARBA" id="ARBA00022989"/>
    </source>
</evidence>
<evidence type="ECO:0000256" key="11">
    <source>
        <dbReference type="ARBA" id="ARBA00048701"/>
    </source>
</evidence>
<feature type="transmembrane region" description="Helical" evidence="17">
    <location>
        <begin position="209"/>
        <end position="229"/>
    </location>
</feature>
<evidence type="ECO:0000256" key="12">
    <source>
        <dbReference type="ARBA" id="ARBA00048800"/>
    </source>
</evidence>
<gene>
    <name evidence="18" type="ORF">LSINAPIS_LOCUS7283</name>
</gene>
<keyword evidence="4 17" id="KW-0812">Transmembrane</keyword>
<reference evidence="18 19" key="1">
    <citation type="submission" date="2017-07" db="EMBL/GenBank/DDBJ databases">
        <authorList>
            <person name="Talla V."/>
            <person name="Backstrom N."/>
        </authorList>
    </citation>
    <scope>NUCLEOTIDE SEQUENCE [LARGE SCALE GENOMIC DNA]</scope>
</reference>
<keyword evidence="19" id="KW-1185">Reference proteome</keyword>
<dbReference type="PANTHER" id="PTHR10989:SF16">
    <property type="entry name" value="AT02829P-RELATED"/>
    <property type="match status" value="1"/>
</dbReference>
<evidence type="ECO:0000256" key="2">
    <source>
        <dbReference type="ARBA" id="ARBA00004127"/>
    </source>
</evidence>
<name>A0A5E4QEX0_9NEOP</name>
<evidence type="ECO:0000256" key="15">
    <source>
        <dbReference type="ARBA" id="ARBA00049322"/>
    </source>
</evidence>
<feature type="transmembrane region" description="Helical" evidence="17">
    <location>
        <begin position="17"/>
        <end position="35"/>
    </location>
</feature>
<feature type="transmembrane region" description="Helical" evidence="17">
    <location>
        <begin position="55"/>
        <end position="78"/>
    </location>
</feature>
<dbReference type="Proteomes" id="UP000324832">
    <property type="component" value="Unassembled WGS sequence"/>
</dbReference>
<evidence type="ECO:0000256" key="3">
    <source>
        <dbReference type="ARBA" id="ARBA00009300"/>
    </source>
</evidence>
<evidence type="ECO:0000256" key="9">
    <source>
        <dbReference type="ARBA" id="ARBA00047863"/>
    </source>
</evidence>
<evidence type="ECO:0000313" key="19">
    <source>
        <dbReference type="Proteomes" id="UP000324832"/>
    </source>
</evidence>
<comment type="catalytic activity">
    <reaction evidence="16">
        <text>12-(9Z-hexadecenoyloxy)-octadecanoate + H2O = 12-hydroxyoctadecanoate + (9Z)-hexadecenoate + H(+)</text>
        <dbReference type="Rhea" id="RHEA:52072"/>
        <dbReference type="ChEBI" id="CHEBI:15377"/>
        <dbReference type="ChEBI" id="CHEBI:15378"/>
        <dbReference type="ChEBI" id="CHEBI:32372"/>
        <dbReference type="ChEBI" id="CHEBI:84201"/>
        <dbReference type="ChEBI" id="CHEBI:136312"/>
    </reaction>
    <physiologicalReaction direction="left-to-right" evidence="16">
        <dbReference type="Rhea" id="RHEA:52073"/>
    </physiologicalReaction>
</comment>
<keyword evidence="5 17" id="KW-1133">Transmembrane helix</keyword>
<comment type="catalytic activity">
    <reaction evidence="14">
        <text>13-(9Z-octadecenoyloxy)-octadecanoate + H2O = 13-hydroxy-octadecanoate + (9Z)-octadecenoate + H(+)</text>
        <dbReference type="Rhea" id="RHEA:52064"/>
        <dbReference type="ChEBI" id="CHEBI:15377"/>
        <dbReference type="ChEBI" id="CHEBI:15378"/>
        <dbReference type="ChEBI" id="CHEBI:30823"/>
        <dbReference type="ChEBI" id="CHEBI:136303"/>
        <dbReference type="ChEBI" id="CHEBI:136304"/>
    </reaction>
    <physiologicalReaction direction="left-to-right" evidence="14">
        <dbReference type="Rhea" id="RHEA:52065"/>
    </physiologicalReaction>
</comment>
<comment type="similarity">
    <text evidence="3">Belongs to the AIG1 family.</text>
</comment>
<evidence type="ECO:0000256" key="6">
    <source>
        <dbReference type="ARBA" id="ARBA00023136"/>
    </source>
</evidence>
<dbReference type="GO" id="GO:0016020">
    <property type="term" value="C:membrane"/>
    <property type="evidence" value="ECO:0007669"/>
    <property type="project" value="InterPro"/>
</dbReference>
<keyword evidence="6 17" id="KW-0472">Membrane</keyword>
<protein>
    <recommendedName>
        <fullName evidence="20">Androgen-dependent TFPI-regulating protein</fullName>
    </recommendedName>
</protein>